<protein>
    <submittedName>
        <fullName evidence="1">Uncharacterized protein</fullName>
    </submittedName>
</protein>
<dbReference type="Proteomes" id="UP000555728">
    <property type="component" value="Unassembled WGS sequence"/>
</dbReference>
<evidence type="ECO:0000313" key="1">
    <source>
        <dbReference type="EMBL" id="MBB4286384.1"/>
    </source>
</evidence>
<gene>
    <name evidence="1" type="ORF">GGD88_002113</name>
</gene>
<dbReference type="EMBL" id="JACIGI010000015">
    <property type="protein sequence ID" value="MBB4286384.1"/>
    <property type="molecule type" value="Genomic_DNA"/>
</dbReference>
<proteinExistence type="predicted"/>
<organism evidence="1 2">
    <name type="scientific">Roseospira goensis</name>
    <dbReference type="NCBI Taxonomy" id="391922"/>
    <lineage>
        <taxon>Bacteria</taxon>
        <taxon>Pseudomonadati</taxon>
        <taxon>Pseudomonadota</taxon>
        <taxon>Alphaproteobacteria</taxon>
        <taxon>Rhodospirillales</taxon>
        <taxon>Rhodospirillaceae</taxon>
        <taxon>Roseospira</taxon>
    </lineage>
</organism>
<dbReference type="AlphaFoldDB" id="A0A7W6S012"/>
<evidence type="ECO:0000313" key="2">
    <source>
        <dbReference type="Proteomes" id="UP000555728"/>
    </source>
</evidence>
<dbReference type="RefSeq" id="WP_184435207.1">
    <property type="nucleotide sequence ID" value="NZ_JACIGI010000015.1"/>
</dbReference>
<name>A0A7W6S012_9PROT</name>
<accession>A0A7W6S012</accession>
<comment type="caution">
    <text evidence="1">The sequence shown here is derived from an EMBL/GenBank/DDBJ whole genome shotgun (WGS) entry which is preliminary data.</text>
</comment>
<keyword evidence="2" id="KW-1185">Reference proteome</keyword>
<sequence>MRLLVRTPDAESFLRALTIAVPDAAAVIEIPEMYLIAVDDLPPATVARLEDLGAWVRPAPWLHASRRPETVAA</sequence>
<reference evidence="1 2" key="1">
    <citation type="submission" date="2020-08" db="EMBL/GenBank/DDBJ databases">
        <title>Genome sequencing of Purple Non-Sulfur Bacteria from various extreme environments.</title>
        <authorList>
            <person name="Mayer M."/>
        </authorList>
    </citation>
    <scope>NUCLEOTIDE SEQUENCE [LARGE SCALE GENOMIC DNA]</scope>
    <source>
        <strain evidence="1 2">JA135</strain>
    </source>
</reference>